<sequence>MTLPAIAVSAPVGPSTSSGAGGVAGTGGGSGTGRGASADAPTLLLGPSLGTSTLLWERVIPALAERYRVMAWDLPGHGAARPATEPFTIAELADAVAEAVEGPFLYAGVSLGGCVGLELLRRHGDRIDAAAIICSGAAIGAPEGWRDRAAQVRAQSTSSLVVGSAQRWFAPGTIARDPDLTGRMLHVLQDTDDESYALCCEALAGFDVRDGLGEIATPVLAVWGDHDGVTPEASAREIADGVQSGRAVGIADAAHLPPADDPAATAAALREFFDAVARERAA</sequence>
<reference evidence="3" key="1">
    <citation type="submission" date="2024-04" db="EMBL/GenBank/DDBJ databases">
        <authorList>
            <person name="Roder T."/>
            <person name="Oberhansli S."/>
            <person name="Kreuzer M."/>
        </authorList>
    </citation>
    <scope>NUCLEOTIDE SEQUENCE</scope>
    <source>
        <strain evidence="3">LWS13-1.2</strain>
    </source>
</reference>
<name>A0AAU6SCL4_9MICO</name>
<feature type="domain" description="AB hydrolase-1" evidence="2">
    <location>
        <begin position="41"/>
        <end position="260"/>
    </location>
</feature>
<dbReference type="PANTHER" id="PTHR43194:SF2">
    <property type="entry name" value="PEROXISOMAL MEMBRANE PROTEIN LPX1"/>
    <property type="match status" value="1"/>
</dbReference>
<keyword evidence="3" id="KW-0378">Hydrolase</keyword>
<evidence type="ECO:0000313" key="3">
    <source>
        <dbReference type="EMBL" id="WZO34611.1"/>
    </source>
</evidence>
<feature type="compositionally biased region" description="Low complexity" evidence="1">
    <location>
        <begin position="7"/>
        <end position="18"/>
    </location>
</feature>
<dbReference type="Pfam" id="PF00561">
    <property type="entry name" value="Abhydrolase_1"/>
    <property type="match status" value="1"/>
</dbReference>
<evidence type="ECO:0000256" key="1">
    <source>
        <dbReference type="SAM" id="MobiDB-lite"/>
    </source>
</evidence>
<accession>A0AAU6SCL4</accession>
<dbReference type="AlphaFoldDB" id="A0AAU6SCL4"/>
<dbReference type="PANTHER" id="PTHR43194">
    <property type="entry name" value="HYDROLASE ALPHA/BETA FOLD FAMILY"/>
    <property type="match status" value="1"/>
</dbReference>
<dbReference type="GO" id="GO:0016787">
    <property type="term" value="F:hydrolase activity"/>
    <property type="evidence" value="ECO:0007669"/>
    <property type="project" value="UniProtKB-KW"/>
</dbReference>
<feature type="compositionally biased region" description="Gly residues" evidence="1">
    <location>
        <begin position="19"/>
        <end position="34"/>
    </location>
</feature>
<gene>
    <name evidence="3" type="ORF">MRBLWS13_002273</name>
</gene>
<dbReference type="Gene3D" id="3.40.50.1820">
    <property type="entry name" value="alpha/beta hydrolase"/>
    <property type="match status" value="1"/>
</dbReference>
<proteinExistence type="predicted"/>
<organism evidence="3">
    <name type="scientific">Microbacterium sp. LWS13-1.2</name>
    <dbReference type="NCBI Taxonomy" id="3135264"/>
    <lineage>
        <taxon>Bacteria</taxon>
        <taxon>Bacillati</taxon>
        <taxon>Actinomycetota</taxon>
        <taxon>Actinomycetes</taxon>
        <taxon>Micrococcales</taxon>
        <taxon>Microbacteriaceae</taxon>
        <taxon>Microbacterium</taxon>
    </lineage>
</organism>
<dbReference type="RefSeq" id="WP_349425490.1">
    <property type="nucleotide sequence ID" value="NZ_CP151632.1"/>
</dbReference>
<dbReference type="InterPro" id="IPR000073">
    <property type="entry name" value="AB_hydrolase_1"/>
</dbReference>
<protein>
    <submittedName>
        <fullName evidence="3">Alpha/beta hydrolase</fullName>
    </submittedName>
</protein>
<dbReference type="SUPFAM" id="SSF53474">
    <property type="entry name" value="alpha/beta-Hydrolases"/>
    <property type="match status" value="1"/>
</dbReference>
<evidence type="ECO:0000259" key="2">
    <source>
        <dbReference type="Pfam" id="PF00561"/>
    </source>
</evidence>
<dbReference type="InterPro" id="IPR050228">
    <property type="entry name" value="Carboxylesterase_BioH"/>
</dbReference>
<dbReference type="InterPro" id="IPR029058">
    <property type="entry name" value="AB_hydrolase_fold"/>
</dbReference>
<dbReference type="EMBL" id="CP151632">
    <property type="protein sequence ID" value="WZO34611.1"/>
    <property type="molecule type" value="Genomic_DNA"/>
</dbReference>
<feature type="region of interest" description="Disordered" evidence="1">
    <location>
        <begin position="1"/>
        <end position="35"/>
    </location>
</feature>